<evidence type="ECO:0000313" key="10">
    <source>
        <dbReference type="Proteomes" id="UP001322277"/>
    </source>
</evidence>
<proteinExistence type="inferred from homology"/>
<feature type="transmembrane region" description="Helical" evidence="7">
    <location>
        <begin position="78"/>
        <end position="99"/>
    </location>
</feature>
<gene>
    <name evidence="9" type="ORF">CDEST_06038</name>
</gene>
<accession>A0AAX4IDI9</accession>
<evidence type="ECO:0000256" key="4">
    <source>
        <dbReference type="ARBA" id="ARBA00023136"/>
    </source>
</evidence>
<evidence type="ECO:0000259" key="8">
    <source>
        <dbReference type="Pfam" id="PF20684"/>
    </source>
</evidence>
<dbReference type="KEGG" id="cdet:87942541"/>
<feature type="transmembrane region" description="Helical" evidence="7">
    <location>
        <begin position="180"/>
        <end position="209"/>
    </location>
</feature>
<evidence type="ECO:0000256" key="1">
    <source>
        <dbReference type="ARBA" id="ARBA00004141"/>
    </source>
</evidence>
<evidence type="ECO:0000256" key="6">
    <source>
        <dbReference type="SAM" id="MobiDB-lite"/>
    </source>
</evidence>
<keyword evidence="4 7" id="KW-0472">Membrane</keyword>
<feature type="region of interest" description="Disordered" evidence="6">
    <location>
        <begin position="389"/>
        <end position="441"/>
    </location>
</feature>
<dbReference type="EMBL" id="CP137308">
    <property type="protein sequence ID" value="WQF81024.1"/>
    <property type="molecule type" value="Genomic_DNA"/>
</dbReference>
<dbReference type="PANTHER" id="PTHR33048">
    <property type="entry name" value="PTH11-LIKE INTEGRAL MEMBRANE PROTEIN (AFU_ORTHOLOGUE AFUA_5G11245)"/>
    <property type="match status" value="1"/>
</dbReference>
<organism evidence="9 10">
    <name type="scientific">Colletotrichum destructivum</name>
    <dbReference type="NCBI Taxonomy" id="34406"/>
    <lineage>
        <taxon>Eukaryota</taxon>
        <taxon>Fungi</taxon>
        <taxon>Dikarya</taxon>
        <taxon>Ascomycota</taxon>
        <taxon>Pezizomycotina</taxon>
        <taxon>Sordariomycetes</taxon>
        <taxon>Hypocreomycetidae</taxon>
        <taxon>Glomerellales</taxon>
        <taxon>Glomerellaceae</taxon>
        <taxon>Colletotrichum</taxon>
        <taxon>Colletotrichum destructivum species complex</taxon>
    </lineage>
</organism>
<feature type="domain" description="Rhodopsin" evidence="8">
    <location>
        <begin position="61"/>
        <end position="256"/>
    </location>
</feature>
<sequence length="441" mass="49536">MIAVTAVTAVTRTTTTWANKRAYLTEDTNNTNISFFNFATYELLYVVVPLMTFLDLLTLSLRLASLRDRRARPQADDYSAMLASLFATATGVIVLYGAVKRVTGRHDWDPWPPPEGPWPKSDYSWDTKDTDHPVFGWLYQIHLKVNYALNCIQGVGIGVVRLAFLFLFRKLFRHQGRKYIILIDVLIAFVVAFMLVYTLVSVFMCGIHFEAQWTNHDTSKQYCFTSITYSFWSTVVTAILNMTVFLVPMYPLSKITSTCTLEAEMTVQSWGTLLTLARSCSDQGDEDLRVDFDYIYIWLREHGAGDGDAFGWSGTTTLWAYTELSIGAAVCNLPVISRFLMRRWWGASRQAIARTMSQVVTRNRRVVRRENDIESFALESGTLDMAAGTRGSVNATNDKPGQGATTVRECAQKSGSSKDNCSSEGTGHTQSQDRTNTQSNA</sequence>
<feature type="transmembrane region" description="Helical" evidence="7">
    <location>
        <begin position="43"/>
        <end position="66"/>
    </location>
</feature>
<feature type="transmembrane region" description="Helical" evidence="7">
    <location>
        <begin position="147"/>
        <end position="168"/>
    </location>
</feature>
<keyword evidence="3 7" id="KW-1133">Transmembrane helix</keyword>
<evidence type="ECO:0000313" key="9">
    <source>
        <dbReference type="EMBL" id="WQF81024.1"/>
    </source>
</evidence>
<dbReference type="PANTHER" id="PTHR33048:SF134">
    <property type="entry name" value="INTEGRAL MEMBRANE PROTEIN"/>
    <property type="match status" value="1"/>
</dbReference>
<evidence type="ECO:0000256" key="5">
    <source>
        <dbReference type="ARBA" id="ARBA00038359"/>
    </source>
</evidence>
<keyword evidence="10" id="KW-1185">Reference proteome</keyword>
<dbReference type="RefSeq" id="XP_062778248.1">
    <property type="nucleotide sequence ID" value="XM_062922197.1"/>
</dbReference>
<reference evidence="10" key="1">
    <citation type="journal article" date="2023" name="bioRxiv">
        <title>Complete genome of the Medicago anthracnose fungus, Colletotrichum destructivum, reveals a mini-chromosome-like region within a core chromosome.</title>
        <authorList>
            <person name="Lapalu N."/>
            <person name="Simon A."/>
            <person name="Lu A."/>
            <person name="Plaumann P.-L."/>
            <person name="Amselem J."/>
            <person name="Pigne S."/>
            <person name="Auger A."/>
            <person name="Koch C."/>
            <person name="Dallery J.-F."/>
            <person name="O'Connell R.J."/>
        </authorList>
    </citation>
    <scope>NUCLEOTIDE SEQUENCE [LARGE SCALE GENOMIC DNA]</scope>
    <source>
        <strain evidence="10">CBS 520.97</strain>
    </source>
</reference>
<dbReference type="AlphaFoldDB" id="A0AAX4IDI9"/>
<dbReference type="Proteomes" id="UP001322277">
    <property type="component" value="Chromosome 4"/>
</dbReference>
<dbReference type="GeneID" id="87942541"/>
<protein>
    <recommendedName>
        <fullName evidence="8">Rhodopsin domain-containing protein</fullName>
    </recommendedName>
</protein>
<name>A0AAX4IDI9_9PEZI</name>
<dbReference type="Pfam" id="PF20684">
    <property type="entry name" value="Fung_rhodopsin"/>
    <property type="match status" value="1"/>
</dbReference>
<feature type="transmembrane region" description="Helical" evidence="7">
    <location>
        <begin position="229"/>
        <end position="247"/>
    </location>
</feature>
<dbReference type="GO" id="GO:0016020">
    <property type="term" value="C:membrane"/>
    <property type="evidence" value="ECO:0007669"/>
    <property type="project" value="UniProtKB-SubCell"/>
</dbReference>
<evidence type="ECO:0000256" key="7">
    <source>
        <dbReference type="SAM" id="Phobius"/>
    </source>
</evidence>
<comment type="similarity">
    <text evidence="5">Belongs to the SAT4 family.</text>
</comment>
<dbReference type="InterPro" id="IPR052337">
    <property type="entry name" value="SAT4-like"/>
</dbReference>
<feature type="compositionally biased region" description="Polar residues" evidence="6">
    <location>
        <begin position="413"/>
        <end position="441"/>
    </location>
</feature>
<keyword evidence="2 7" id="KW-0812">Transmembrane</keyword>
<comment type="subcellular location">
    <subcellularLocation>
        <location evidence="1">Membrane</location>
        <topology evidence="1">Multi-pass membrane protein</topology>
    </subcellularLocation>
</comment>
<dbReference type="InterPro" id="IPR049326">
    <property type="entry name" value="Rhodopsin_dom_fungi"/>
</dbReference>
<feature type="compositionally biased region" description="Polar residues" evidence="6">
    <location>
        <begin position="391"/>
        <end position="405"/>
    </location>
</feature>
<evidence type="ECO:0000256" key="2">
    <source>
        <dbReference type="ARBA" id="ARBA00022692"/>
    </source>
</evidence>
<evidence type="ECO:0000256" key="3">
    <source>
        <dbReference type="ARBA" id="ARBA00022989"/>
    </source>
</evidence>